<dbReference type="Gene3D" id="2.130.10.10">
    <property type="entry name" value="YVTN repeat-like/Quinoprotein amine dehydrogenase"/>
    <property type="match status" value="3"/>
</dbReference>
<keyword evidence="7" id="KW-0677">Repeat</keyword>
<dbReference type="GO" id="GO:0044877">
    <property type="term" value="F:protein-containing complex binding"/>
    <property type="evidence" value="ECO:0007669"/>
    <property type="project" value="TreeGrafter"/>
</dbReference>
<feature type="domain" description="Striatin N-terminal" evidence="17">
    <location>
        <begin position="42"/>
        <end position="169"/>
    </location>
</feature>
<evidence type="ECO:0000256" key="2">
    <source>
        <dbReference type="ARBA" id="ARBA00004552"/>
    </source>
</evidence>
<dbReference type="PROSITE" id="PS00678">
    <property type="entry name" value="WD_REPEATS_1"/>
    <property type="match status" value="3"/>
</dbReference>
<dbReference type="PANTHER" id="PTHR15653">
    <property type="entry name" value="STRIATIN"/>
    <property type="match status" value="1"/>
</dbReference>
<evidence type="ECO:0000256" key="12">
    <source>
        <dbReference type="ARBA" id="ARBA00063979"/>
    </source>
</evidence>
<dbReference type="GO" id="GO:0032991">
    <property type="term" value="C:protein-containing complex"/>
    <property type="evidence" value="ECO:0007669"/>
    <property type="project" value="UniProtKB-ARBA"/>
</dbReference>
<dbReference type="GO" id="GO:0005516">
    <property type="term" value="F:calmodulin binding"/>
    <property type="evidence" value="ECO:0007669"/>
    <property type="project" value="UniProtKB-KW"/>
</dbReference>
<evidence type="ECO:0000256" key="13">
    <source>
        <dbReference type="ARBA" id="ARBA00073140"/>
    </source>
</evidence>
<feature type="repeat" description="WD" evidence="14">
    <location>
        <begin position="559"/>
        <end position="600"/>
    </location>
</feature>
<feature type="region of interest" description="Disordered" evidence="16">
    <location>
        <begin position="182"/>
        <end position="220"/>
    </location>
</feature>
<evidence type="ECO:0000256" key="8">
    <source>
        <dbReference type="ARBA" id="ARBA00022860"/>
    </source>
</evidence>
<dbReference type="SMART" id="SM00320">
    <property type="entry name" value="WD40"/>
    <property type="match status" value="6"/>
</dbReference>
<organism evidence="18 19">
    <name type="scientific">Chanos chanos</name>
    <name type="common">Milkfish</name>
    <name type="synonym">Mugil chanos</name>
    <dbReference type="NCBI Taxonomy" id="29144"/>
    <lineage>
        <taxon>Eukaryota</taxon>
        <taxon>Metazoa</taxon>
        <taxon>Chordata</taxon>
        <taxon>Craniata</taxon>
        <taxon>Vertebrata</taxon>
        <taxon>Euteleostomi</taxon>
        <taxon>Actinopterygii</taxon>
        <taxon>Neopterygii</taxon>
        <taxon>Teleostei</taxon>
        <taxon>Ostariophysi</taxon>
        <taxon>Gonorynchiformes</taxon>
        <taxon>Chanidae</taxon>
        <taxon>Chanos</taxon>
    </lineage>
</organism>
<dbReference type="GO" id="GO:0043197">
    <property type="term" value="C:dendritic spine"/>
    <property type="evidence" value="ECO:0007669"/>
    <property type="project" value="UniProtKB-SubCell"/>
</dbReference>
<proteinExistence type="inferred from homology"/>
<feature type="compositionally biased region" description="Gly residues" evidence="16">
    <location>
        <begin position="183"/>
        <end position="192"/>
    </location>
</feature>
<dbReference type="Pfam" id="PF08232">
    <property type="entry name" value="Striatin"/>
    <property type="match status" value="1"/>
</dbReference>
<accession>A0A6J2V4I3</accession>
<feature type="repeat" description="WD" evidence="14">
    <location>
        <begin position="506"/>
        <end position="538"/>
    </location>
</feature>
<keyword evidence="9" id="KW-0770">Synapse</keyword>
<evidence type="ECO:0000256" key="6">
    <source>
        <dbReference type="ARBA" id="ARBA00022574"/>
    </source>
</evidence>
<keyword evidence="5" id="KW-0597">Phosphoprotein</keyword>
<feature type="repeat" description="WD" evidence="14">
    <location>
        <begin position="453"/>
        <end position="494"/>
    </location>
</feature>
<evidence type="ECO:0000256" key="7">
    <source>
        <dbReference type="ARBA" id="ARBA00022737"/>
    </source>
</evidence>
<evidence type="ECO:0000256" key="14">
    <source>
        <dbReference type="PROSITE-ProRule" id="PRU00221"/>
    </source>
</evidence>
<evidence type="ECO:0000256" key="15">
    <source>
        <dbReference type="SAM" id="Coils"/>
    </source>
</evidence>
<keyword evidence="18" id="KW-1185">Reference proteome</keyword>
<feature type="region of interest" description="Disordered" evidence="16">
    <location>
        <begin position="1"/>
        <end position="34"/>
    </location>
</feature>
<dbReference type="InterPro" id="IPR051488">
    <property type="entry name" value="WD_repeat_striatin"/>
</dbReference>
<dbReference type="InterPro" id="IPR019775">
    <property type="entry name" value="WD40_repeat_CS"/>
</dbReference>
<reference evidence="19" key="1">
    <citation type="submission" date="2025-08" db="UniProtKB">
        <authorList>
            <consortium name="RefSeq"/>
        </authorList>
    </citation>
    <scope>IDENTIFICATION</scope>
</reference>
<dbReference type="PROSITE" id="PS50082">
    <property type="entry name" value="WD_REPEATS_2"/>
    <property type="match status" value="4"/>
</dbReference>
<feature type="compositionally biased region" description="Basic and acidic residues" evidence="16">
    <location>
        <begin position="285"/>
        <end position="295"/>
    </location>
</feature>
<evidence type="ECO:0000256" key="1">
    <source>
        <dbReference type="ARBA" id="ARBA00004496"/>
    </source>
</evidence>
<dbReference type="InterPro" id="IPR013258">
    <property type="entry name" value="Striatin_N"/>
</dbReference>
<feature type="compositionally biased region" description="Polar residues" evidence="16">
    <location>
        <begin position="136"/>
        <end position="146"/>
    </location>
</feature>
<dbReference type="CDD" id="cd00200">
    <property type="entry name" value="WD40"/>
    <property type="match status" value="1"/>
</dbReference>
<dbReference type="GO" id="GO:0051721">
    <property type="term" value="F:protein phosphatase 2A binding"/>
    <property type="evidence" value="ECO:0007669"/>
    <property type="project" value="TreeGrafter"/>
</dbReference>
<evidence type="ECO:0000313" key="18">
    <source>
        <dbReference type="Proteomes" id="UP000504632"/>
    </source>
</evidence>
<dbReference type="PRINTS" id="PR00320">
    <property type="entry name" value="GPROTEINBRPT"/>
</dbReference>
<keyword evidence="6 14" id="KW-0853">WD repeat</keyword>
<evidence type="ECO:0000256" key="3">
    <source>
        <dbReference type="ARBA" id="ARBA00009616"/>
    </source>
</evidence>
<dbReference type="GeneID" id="115809239"/>
<name>A0A6J2V4I3_CHACN</name>
<evidence type="ECO:0000256" key="5">
    <source>
        <dbReference type="ARBA" id="ARBA00022553"/>
    </source>
</evidence>
<dbReference type="Proteomes" id="UP000504632">
    <property type="component" value="Chromosome 4"/>
</dbReference>
<evidence type="ECO:0000313" key="19">
    <source>
        <dbReference type="RefSeq" id="XP_030626678.1"/>
    </source>
</evidence>
<dbReference type="Pfam" id="PF00400">
    <property type="entry name" value="WD40"/>
    <property type="match status" value="5"/>
</dbReference>
<dbReference type="FunFam" id="2.130.10.10:FF:000616">
    <property type="entry name" value="Striatin-3 isoform B"/>
    <property type="match status" value="1"/>
</dbReference>
<feature type="region of interest" description="Disordered" evidence="16">
    <location>
        <begin position="237"/>
        <end position="326"/>
    </location>
</feature>
<evidence type="ECO:0000256" key="10">
    <source>
        <dbReference type="ARBA" id="ARBA00023054"/>
    </source>
</evidence>
<dbReference type="InParanoid" id="A0A6J2V4I3"/>
<feature type="repeat" description="WD" evidence="14">
    <location>
        <begin position="699"/>
        <end position="740"/>
    </location>
</feature>
<feature type="compositionally biased region" description="Polar residues" evidence="16">
    <location>
        <begin position="196"/>
        <end position="210"/>
    </location>
</feature>
<dbReference type="FunFam" id="2.130.10.10:FF:000079">
    <property type="entry name" value="striatin isoform X1"/>
    <property type="match status" value="1"/>
</dbReference>
<dbReference type="InterPro" id="IPR001680">
    <property type="entry name" value="WD40_rpt"/>
</dbReference>
<dbReference type="Gene3D" id="1.20.5.300">
    <property type="match status" value="1"/>
</dbReference>
<dbReference type="FunFam" id="2.130.10.10:FF:000211">
    <property type="entry name" value="striatin isoform X1"/>
    <property type="match status" value="1"/>
</dbReference>
<comment type="similarity">
    <text evidence="3">Belongs to the WD repeat striatin family.</text>
</comment>
<keyword evidence="4" id="KW-0963">Cytoplasm</keyword>
<dbReference type="GO" id="GO:0070016">
    <property type="term" value="F:armadillo repeat domain binding"/>
    <property type="evidence" value="ECO:0007669"/>
    <property type="project" value="TreeGrafter"/>
</dbReference>
<comment type="subcellular location">
    <subcellularLocation>
        <location evidence="2">Cell projection</location>
        <location evidence="2">Dendritic spine</location>
    </subcellularLocation>
    <subcellularLocation>
        <location evidence="1">Cytoplasm</location>
    </subcellularLocation>
</comment>
<evidence type="ECO:0000256" key="16">
    <source>
        <dbReference type="SAM" id="MobiDB-lite"/>
    </source>
</evidence>
<keyword evidence="10 15" id="KW-0175">Coiled coil</keyword>
<dbReference type="PANTHER" id="PTHR15653:SF2">
    <property type="entry name" value="STRIATIN"/>
    <property type="match status" value="1"/>
</dbReference>
<protein>
    <recommendedName>
        <fullName evidence="13">Striatin</fullName>
    </recommendedName>
</protein>
<dbReference type="FunFam" id="1.20.5.300:FF:000001">
    <property type="entry name" value="striatin isoform X1"/>
    <property type="match status" value="1"/>
</dbReference>
<dbReference type="InterPro" id="IPR020472">
    <property type="entry name" value="WD40_PAC1"/>
</dbReference>
<dbReference type="InterPro" id="IPR015943">
    <property type="entry name" value="WD40/YVTN_repeat-like_dom_sf"/>
</dbReference>
<dbReference type="InterPro" id="IPR036322">
    <property type="entry name" value="WD40_repeat_dom_sf"/>
</dbReference>
<evidence type="ECO:0000256" key="4">
    <source>
        <dbReference type="ARBA" id="ARBA00022490"/>
    </source>
</evidence>
<comment type="subunit">
    <text evidence="12">Part of the core of STRIPAK complexes composed of PP2A catalytic and scaffolding subunits, the striatins (PP2A regulatory subunits), the striatin-associated proteins MOB4, STRIP1 and STRIP2, PDCD10 and members of the STE20 kinases, such as STK24 and STK26. Interacts with CTTNBP2; this interaction may regulate dendritic spine distribution of STRN. Activation of glutamate receptors weakens the interaction with CTTNBP2.</text>
</comment>
<dbReference type="RefSeq" id="XP_030626678.1">
    <property type="nucleotide sequence ID" value="XM_030770818.1"/>
</dbReference>
<evidence type="ECO:0000256" key="11">
    <source>
        <dbReference type="ARBA" id="ARBA00023273"/>
    </source>
</evidence>
<evidence type="ECO:0000256" key="9">
    <source>
        <dbReference type="ARBA" id="ARBA00023018"/>
    </source>
</evidence>
<feature type="region of interest" description="Disordered" evidence="16">
    <location>
        <begin position="116"/>
        <end position="146"/>
    </location>
</feature>
<dbReference type="AlphaFoldDB" id="A0A6J2V4I3"/>
<gene>
    <name evidence="19" type="primary">LOC115809239</name>
</gene>
<keyword evidence="8" id="KW-0112">Calmodulin-binding</keyword>
<dbReference type="GO" id="GO:0005737">
    <property type="term" value="C:cytoplasm"/>
    <property type="evidence" value="ECO:0007669"/>
    <property type="project" value="UniProtKB-SubCell"/>
</dbReference>
<sequence>MDEQAGPGVFFNNNNNSILPNGGKGQLSEGDGGEAARAQYSIPGILHFLQHEWARFEVERAQWEVERAELQAQIAFLQGERKGQENLKKDLVRRIKMLEYALKQERAKYHKLKYGTELSQGDMKPPSYDSDEGNENETPGSLNSQLSWKQGRQLLRQYLQEVGYTDTILDVKSQRVKTLLGLAGDGGGGRLGDSGTQEPLLNGTDTSPKGASTVGKSELSDPNAVLEAFRFIESAAAELSDEDEDEDSEGKDKIIIDSGTIVRKKPSSSGGSPGRDASEDPDVEEALKGFNHEEMDTSAESRSAGDGTDWEKNEQGPMSEGWDVDQARITKLKEQYRKERKGKKGVKMPNRTKLQDMLANLREAEDLSPLQPPVTPPSRANANRLADQEGNRTDEVDALTFPPSSGKSFVMETGLGLGELEGLTVVNEADNLTYDIINNKDALRKTWNPKFTLRSHFDGIRALAFHPVEPVLITASEDHTLKMWNLQKTAPAKKSASLDIEPIYTFRAHRGAVLCVVMSNTGDQCFSGGLDGTVQCWNTPSPSIDPYDSYEPSVMQGALCGHTDAVWGLVYSSAHQRLLSCSADGTVRLWNASSTSPALTVFNEKKELGVPSSVDLVCSEPAHMVTSFNTGQIGLFNMETRQLVLSLESTVDPAPVSTGSSCQINKVLSHPTLPITIAAQEDRHIKFYDNNTGKLIHSMMAHLDAVTSLAVDPNGLYLMSGSHDCSVRLWNLENKTCIQEFTAHRKKFDESIHDVAFHPSKCYIASAGADALAKVFV</sequence>
<feature type="coiled-coil region" evidence="15">
    <location>
        <begin position="60"/>
        <end position="108"/>
    </location>
</feature>
<evidence type="ECO:0000259" key="17">
    <source>
        <dbReference type="Pfam" id="PF08232"/>
    </source>
</evidence>
<dbReference type="OrthoDB" id="727118at2759"/>
<dbReference type="PROSITE" id="PS50294">
    <property type="entry name" value="WD_REPEATS_REGION"/>
    <property type="match status" value="4"/>
</dbReference>
<keyword evidence="11" id="KW-0966">Cell projection</keyword>
<dbReference type="SUPFAM" id="SSF50978">
    <property type="entry name" value="WD40 repeat-like"/>
    <property type="match status" value="1"/>
</dbReference>
<feature type="compositionally biased region" description="Acidic residues" evidence="16">
    <location>
        <begin position="239"/>
        <end position="249"/>
    </location>
</feature>